<name>A0A8D9AC57_9HEMI</name>
<accession>A0A8D9AC57</accession>
<organism evidence="1">
    <name type="scientific">Cacopsylla melanoneura</name>
    <dbReference type="NCBI Taxonomy" id="428564"/>
    <lineage>
        <taxon>Eukaryota</taxon>
        <taxon>Metazoa</taxon>
        <taxon>Ecdysozoa</taxon>
        <taxon>Arthropoda</taxon>
        <taxon>Hexapoda</taxon>
        <taxon>Insecta</taxon>
        <taxon>Pterygota</taxon>
        <taxon>Neoptera</taxon>
        <taxon>Paraneoptera</taxon>
        <taxon>Hemiptera</taxon>
        <taxon>Sternorrhyncha</taxon>
        <taxon>Psylloidea</taxon>
        <taxon>Psyllidae</taxon>
        <taxon>Psyllinae</taxon>
        <taxon>Cacopsylla</taxon>
    </lineage>
</organism>
<protein>
    <submittedName>
        <fullName evidence="1">Uncharacterized protein</fullName>
    </submittedName>
</protein>
<proteinExistence type="predicted"/>
<reference evidence="1" key="1">
    <citation type="submission" date="2021-05" db="EMBL/GenBank/DDBJ databases">
        <authorList>
            <person name="Alioto T."/>
            <person name="Alioto T."/>
            <person name="Gomez Garrido J."/>
        </authorList>
    </citation>
    <scope>NUCLEOTIDE SEQUENCE</scope>
</reference>
<dbReference type="AlphaFoldDB" id="A0A8D9AC57"/>
<dbReference type="EMBL" id="HBUF01559341">
    <property type="protein sequence ID" value="CAG6761512.1"/>
    <property type="molecule type" value="Transcribed_RNA"/>
</dbReference>
<evidence type="ECO:0000313" key="1">
    <source>
        <dbReference type="EMBL" id="CAG6761512.1"/>
    </source>
</evidence>
<sequence>MDETAMKMAQAMVQLELKDESPKMPRKTVCGKVQEKLGTFSLSESTVLQTDYLSHEPFCSNCGCSNASCQDTRRYLLKYHFIVCPISRSSSSLCCSCILVFFSFINVF</sequence>